<name>A0A7E4VCU8_PANRE</name>
<feature type="transmembrane region" description="Helical" evidence="1">
    <location>
        <begin position="42"/>
        <end position="65"/>
    </location>
</feature>
<reference evidence="3" key="2">
    <citation type="submission" date="2020-10" db="UniProtKB">
        <authorList>
            <consortium name="WormBaseParasite"/>
        </authorList>
    </citation>
    <scope>IDENTIFICATION</scope>
</reference>
<sequence>MIVTLMAPLAITGYTTFGLIRCNFLTDEETEVGCSELSLRMLIVQTSAMVVCAGICIILTTGSIVAARFNKIFSGNSTASKVERRLLLQCSVSIIFFCITIFCNYVYTSTTVINDESISKEEKRTIKIMVASSKMCVEILYVIDALMLLLLSEGLRNAFVMFLFGDRLGKLLDRIRHKSDTLQRAPCRCEVQLALTQVAVT</sequence>
<protein>
    <submittedName>
        <fullName evidence="3">Serpentine receptor class gamma</fullName>
    </submittedName>
</protein>
<evidence type="ECO:0000313" key="3">
    <source>
        <dbReference type="WBParaSite" id="Pan_g19473.t1"/>
    </source>
</evidence>
<dbReference type="Proteomes" id="UP000492821">
    <property type="component" value="Unassembled WGS sequence"/>
</dbReference>
<accession>A0A7E4VCU8</accession>
<keyword evidence="2" id="KW-1185">Reference proteome</keyword>
<proteinExistence type="predicted"/>
<keyword evidence="1" id="KW-1133">Transmembrane helix</keyword>
<keyword evidence="1" id="KW-0472">Membrane</keyword>
<dbReference type="AlphaFoldDB" id="A0A7E4VCU8"/>
<evidence type="ECO:0000256" key="1">
    <source>
        <dbReference type="SAM" id="Phobius"/>
    </source>
</evidence>
<feature type="transmembrane region" description="Helical" evidence="1">
    <location>
        <begin position="139"/>
        <end position="164"/>
    </location>
</feature>
<organism evidence="2 3">
    <name type="scientific">Panagrellus redivivus</name>
    <name type="common">Microworm</name>
    <dbReference type="NCBI Taxonomy" id="6233"/>
    <lineage>
        <taxon>Eukaryota</taxon>
        <taxon>Metazoa</taxon>
        <taxon>Ecdysozoa</taxon>
        <taxon>Nematoda</taxon>
        <taxon>Chromadorea</taxon>
        <taxon>Rhabditida</taxon>
        <taxon>Tylenchina</taxon>
        <taxon>Panagrolaimomorpha</taxon>
        <taxon>Panagrolaimoidea</taxon>
        <taxon>Panagrolaimidae</taxon>
        <taxon>Panagrellus</taxon>
    </lineage>
</organism>
<feature type="transmembrane region" description="Helical" evidence="1">
    <location>
        <begin position="86"/>
        <end position="107"/>
    </location>
</feature>
<evidence type="ECO:0000313" key="2">
    <source>
        <dbReference type="Proteomes" id="UP000492821"/>
    </source>
</evidence>
<reference evidence="2" key="1">
    <citation type="journal article" date="2013" name="Genetics">
        <title>The draft genome and transcriptome of Panagrellus redivivus are shaped by the harsh demands of a free-living lifestyle.</title>
        <authorList>
            <person name="Srinivasan J."/>
            <person name="Dillman A.R."/>
            <person name="Macchietto M.G."/>
            <person name="Heikkinen L."/>
            <person name="Lakso M."/>
            <person name="Fracchia K.M."/>
            <person name="Antoshechkin I."/>
            <person name="Mortazavi A."/>
            <person name="Wong G."/>
            <person name="Sternberg P.W."/>
        </authorList>
    </citation>
    <scope>NUCLEOTIDE SEQUENCE [LARGE SCALE GENOMIC DNA]</scope>
    <source>
        <strain evidence="2">MT8872</strain>
    </source>
</reference>
<keyword evidence="1" id="KW-0812">Transmembrane</keyword>
<dbReference type="WBParaSite" id="Pan_g19473.t1">
    <property type="protein sequence ID" value="Pan_g19473.t1"/>
    <property type="gene ID" value="Pan_g19473"/>
</dbReference>